<feature type="zinc finger region" description="C3H1-type" evidence="5">
    <location>
        <begin position="152"/>
        <end position="180"/>
    </location>
</feature>
<evidence type="ECO:0000256" key="2">
    <source>
        <dbReference type="ARBA" id="ARBA00022771"/>
    </source>
</evidence>
<dbReference type="EMBL" id="BQKI01000095">
    <property type="protein sequence ID" value="GJN37855.1"/>
    <property type="molecule type" value="Genomic_DNA"/>
</dbReference>
<dbReference type="Proteomes" id="UP001054889">
    <property type="component" value="Unassembled WGS sequence"/>
</dbReference>
<proteinExistence type="predicted"/>
<dbReference type="Pfam" id="PF00642">
    <property type="entry name" value="zf-CCCH"/>
    <property type="match status" value="3"/>
</dbReference>
<dbReference type="SMART" id="SM00356">
    <property type="entry name" value="ZnF_C3H1"/>
    <property type="match status" value="3"/>
</dbReference>
<keyword evidence="2 5" id="KW-0863">Zinc-finger</keyword>
<dbReference type="InterPro" id="IPR050974">
    <property type="entry name" value="Plant_ZF_CCCH"/>
</dbReference>
<feature type="domain" description="C3H1-type" evidence="7">
    <location>
        <begin position="59"/>
        <end position="87"/>
    </location>
</feature>
<organism evidence="8 9">
    <name type="scientific">Eleusine coracana subsp. coracana</name>
    <dbReference type="NCBI Taxonomy" id="191504"/>
    <lineage>
        <taxon>Eukaryota</taxon>
        <taxon>Viridiplantae</taxon>
        <taxon>Streptophyta</taxon>
        <taxon>Embryophyta</taxon>
        <taxon>Tracheophyta</taxon>
        <taxon>Spermatophyta</taxon>
        <taxon>Magnoliopsida</taxon>
        <taxon>Liliopsida</taxon>
        <taxon>Poales</taxon>
        <taxon>Poaceae</taxon>
        <taxon>PACMAD clade</taxon>
        <taxon>Chloridoideae</taxon>
        <taxon>Cynodonteae</taxon>
        <taxon>Eleusininae</taxon>
        <taxon>Eleusine</taxon>
    </lineage>
</organism>
<dbReference type="InterPro" id="IPR036855">
    <property type="entry name" value="Znf_CCCH_sf"/>
</dbReference>
<evidence type="ECO:0000256" key="4">
    <source>
        <dbReference type="ARBA" id="ARBA00023125"/>
    </source>
</evidence>
<keyword evidence="3 5" id="KW-0862">Zinc</keyword>
<dbReference type="GO" id="GO:0003729">
    <property type="term" value="F:mRNA binding"/>
    <property type="evidence" value="ECO:0007669"/>
    <property type="project" value="UniProtKB-ARBA"/>
</dbReference>
<evidence type="ECO:0000313" key="8">
    <source>
        <dbReference type="EMBL" id="GJN37855.1"/>
    </source>
</evidence>
<dbReference type="AlphaFoldDB" id="A0AAV5FTP7"/>
<dbReference type="SUPFAM" id="SSF90229">
    <property type="entry name" value="CCCH zinc finger"/>
    <property type="match status" value="3"/>
</dbReference>
<feature type="region of interest" description="Disordered" evidence="6">
    <location>
        <begin position="126"/>
        <end position="155"/>
    </location>
</feature>
<dbReference type="PANTHER" id="PTHR12506">
    <property type="entry name" value="PROTEIN PHOSPHATASE RELATED"/>
    <property type="match status" value="1"/>
</dbReference>
<evidence type="ECO:0000259" key="7">
    <source>
        <dbReference type="PROSITE" id="PS50103"/>
    </source>
</evidence>
<feature type="zinc finger region" description="C3H1-type" evidence="5">
    <location>
        <begin position="198"/>
        <end position="226"/>
    </location>
</feature>
<comment type="caution">
    <text evidence="8">The sequence shown here is derived from an EMBL/GenBank/DDBJ whole genome shotgun (WGS) entry which is preliminary data.</text>
</comment>
<feature type="compositionally biased region" description="Gly residues" evidence="6">
    <location>
        <begin position="310"/>
        <end position="321"/>
    </location>
</feature>
<accession>A0AAV5FTP7</accession>
<evidence type="ECO:0000256" key="6">
    <source>
        <dbReference type="SAM" id="MobiDB-lite"/>
    </source>
</evidence>
<evidence type="ECO:0000256" key="3">
    <source>
        <dbReference type="ARBA" id="ARBA00022833"/>
    </source>
</evidence>
<keyword evidence="4" id="KW-0238">DNA-binding</keyword>
<evidence type="ECO:0000256" key="1">
    <source>
        <dbReference type="ARBA" id="ARBA00022723"/>
    </source>
</evidence>
<dbReference type="PROSITE" id="PS50103">
    <property type="entry name" value="ZF_C3H1"/>
    <property type="match status" value="3"/>
</dbReference>
<reference evidence="8" key="1">
    <citation type="journal article" date="2018" name="DNA Res.">
        <title>Multiple hybrid de novo genome assembly of finger millet, an orphan allotetraploid crop.</title>
        <authorList>
            <person name="Hatakeyama M."/>
            <person name="Aluri S."/>
            <person name="Balachadran M.T."/>
            <person name="Sivarajan S.R."/>
            <person name="Patrignani A."/>
            <person name="Gruter S."/>
            <person name="Poveda L."/>
            <person name="Shimizu-Inatsugi R."/>
            <person name="Baeten J."/>
            <person name="Francoijs K.J."/>
            <person name="Nataraja K.N."/>
            <person name="Reddy Y.A.N."/>
            <person name="Phadnis S."/>
            <person name="Ravikumar R.L."/>
            <person name="Schlapbach R."/>
            <person name="Sreeman S.M."/>
            <person name="Shimizu K.K."/>
        </authorList>
    </citation>
    <scope>NUCLEOTIDE SEQUENCE</scope>
</reference>
<dbReference type="GO" id="GO:0003677">
    <property type="term" value="F:DNA binding"/>
    <property type="evidence" value="ECO:0007669"/>
    <property type="project" value="UniProtKB-KW"/>
</dbReference>
<keyword evidence="1 5" id="KW-0479">Metal-binding</keyword>
<dbReference type="Gene3D" id="4.10.1000.10">
    <property type="entry name" value="Zinc finger, CCCH-type"/>
    <property type="match status" value="2"/>
</dbReference>
<keyword evidence="9" id="KW-1185">Reference proteome</keyword>
<dbReference type="GO" id="GO:0008270">
    <property type="term" value="F:zinc ion binding"/>
    <property type="evidence" value="ECO:0007669"/>
    <property type="project" value="UniProtKB-KW"/>
</dbReference>
<feature type="region of interest" description="Disordered" evidence="6">
    <location>
        <begin position="1"/>
        <end position="62"/>
    </location>
</feature>
<sequence>MDPHADDAAATGGGAEDGRAPSPGTGLEGPMWRLGLDGSGGGSGEGDEEDGDAARLPERPGEADCGYYLRTGGCGFGERCRYNHPRDRGGTEASVNPAASGGAQQTVQAGPLYGIGHHGSSTTVAYGSPYMSYPPSTGQSSNNQQEHVFPERPGQPECQYYMRTGDCKFGATCKYNHPRDLGAPKSNYMFSPLCLPLRPGAQPCSYYAQNGYCRYGVACKYDHPMGTLGYSSSALPLSDMPIAPYPMGFPVPALAPSSSSPDLRADYISTKDPSVNQVASPMAAPEPVGAILPKGGFPPDTMMRAQTSTTGGGSSSPGGGR</sequence>
<feature type="compositionally biased region" description="Basic and acidic residues" evidence="6">
    <location>
        <begin position="52"/>
        <end position="62"/>
    </location>
</feature>
<dbReference type="InterPro" id="IPR000571">
    <property type="entry name" value="Znf_CCCH"/>
</dbReference>
<gene>
    <name evidence="8" type="primary">gb26849</name>
    <name evidence="8" type="ORF">PR202_gb26849</name>
</gene>
<feature type="region of interest" description="Disordered" evidence="6">
    <location>
        <begin position="276"/>
        <end position="321"/>
    </location>
</feature>
<feature type="domain" description="C3H1-type" evidence="7">
    <location>
        <begin position="152"/>
        <end position="180"/>
    </location>
</feature>
<protein>
    <recommendedName>
        <fullName evidence="7">C3H1-type domain-containing protein</fullName>
    </recommendedName>
</protein>
<evidence type="ECO:0000256" key="5">
    <source>
        <dbReference type="PROSITE-ProRule" id="PRU00723"/>
    </source>
</evidence>
<evidence type="ECO:0000313" key="9">
    <source>
        <dbReference type="Proteomes" id="UP001054889"/>
    </source>
</evidence>
<feature type="compositionally biased region" description="Polar residues" evidence="6">
    <location>
        <begin position="134"/>
        <end position="146"/>
    </location>
</feature>
<feature type="zinc finger region" description="C3H1-type" evidence="5">
    <location>
        <begin position="59"/>
        <end position="87"/>
    </location>
</feature>
<reference evidence="8" key="2">
    <citation type="submission" date="2021-12" db="EMBL/GenBank/DDBJ databases">
        <title>Resequencing data analysis of finger millet.</title>
        <authorList>
            <person name="Hatakeyama M."/>
            <person name="Aluri S."/>
            <person name="Balachadran M.T."/>
            <person name="Sivarajan S.R."/>
            <person name="Poveda L."/>
            <person name="Shimizu-Inatsugi R."/>
            <person name="Schlapbach R."/>
            <person name="Sreeman S.M."/>
            <person name="Shimizu K.K."/>
        </authorList>
    </citation>
    <scope>NUCLEOTIDE SEQUENCE</scope>
</reference>
<dbReference type="PANTHER" id="PTHR12506:SF80">
    <property type="entry name" value="ZINC FINGER CCCH DOMAIN-CONTAINING PROTEIN 6"/>
    <property type="match status" value="1"/>
</dbReference>
<name>A0AAV5FTP7_ELECO</name>
<feature type="domain" description="C3H1-type" evidence="7">
    <location>
        <begin position="198"/>
        <end position="226"/>
    </location>
</feature>